<accession>A0A8X7PA31</accession>
<dbReference type="OrthoDB" id="270970at2759"/>
<dbReference type="InterPro" id="IPR052981">
    <property type="entry name" value="Ingression_C2_domain"/>
</dbReference>
<protein>
    <submittedName>
        <fullName evidence="1">Uncharacterized protein</fullName>
    </submittedName>
</protein>
<name>A0A8X7PA31_BRACI</name>
<organism evidence="1 2">
    <name type="scientific">Brassica carinata</name>
    <name type="common">Ethiopian mustard</name>
    <name type="synonym">Abyssinian cabbage</name>
    <dbReference type="NCBI Taxonomy" id="52824"/>
    <lineage>
        <taxon>Eukaryota</taxon>
        <taxon>Viridiplantae</taxon>
        <taxon>Streptophyta</taxon>
        <taxon>Embryophyta</taxon>
        <taxon>Tracheophyta</taxon>
        <taxon>Spermatophyta</taxon>
        <taxon>Magnoliopsida</taxon>
        <taxon>eudicotyledons</taxon>
        <taxon>Gunneridae</taxon>
        <taxon>Pentapetalae</taxon>
        <taxon>rosids</taxon>
        <taxon>malvids</taxon>
        <taxon>Brassicales</taxon>
        <taxon>Brassicaceae</taxon>
        <taxon>Brassiceae</taxon>
        <taxon>Brassica</taxon>
    </lineage>
</organism>
<dbReference type="PANTHER" id="PTHR47052:SF3">
    <property type="entry name" value="INGRESSION PROTEIN 1"/>
    <property type="match status" value="1"/>
</dbReference>
<dbReference type="PANTHER" id="PTHR47052">
    <property type="entry name" value="CONSERVED SERINE PROLINE-RICH PROTEIN (AFU_ORTHOLOGUE AFUA_2G01790)"/>
    <property type="match status" value="1"/>
</dbReference>
<gene>
    <name evidence="1" type="ORF">Bca52824_086998</name>
</gene>
<keyword evidence="2" id="KW-1185">Reference proteome</keyword>
<dbReference type="Proteomes" id="UP000886595">
    <property type="component" value="Unassembled WGS sequence"/>
</dbReference>
<evidence type="ECO:0000313" key="1">
    <source>
        <dbReference type="EMBL" id="KAG2247370.1"/>
    </source>
</evidence>
<dbReference type="AlphaFoldDB" id="A0A8X7PA31"/>
<proteinExistence type="predicted"/>
<comment type="caution">
    <text evidence="1">The sequence shown here is derived from an EMBL/GenBank/DDBJ whole genome shotgun (WGS) entry which is preliminary data.</text>
</comment>
<sequence>MSVVGCQKLKDIEWFSRQNPYVVLEYSNTTVPNLHRWWKEPNALGDLKECYLQKVLSQGYKDCTWTLYVKTGRNFGSSTHEPATCFDFRLLLADKAATGSRRTGDFSA</sequence>
<evidence type="ECO:0000313" key="2">
    <source>
        <dbReference type="Proteomes" id="UP000886595"/>
    </source>
</evidence>
<reference evidence="1 2" key="1">
    <citation type="submission" date="2020-02" db="EMBL/GenBank/DDBJ databases">
        <authorList>
            <person name="Ma Q."/>
            <person name="Huang Y."/>
            <person name="Song X."/>
            <person name="Pei D."/>
        </authorList>
    </citation>
    <scope>NUCLEOTIDE SEQUENCE [LARGE SCALE GENOMIC DNA]</scope>
    <source>
        <strain evidence="1">Sxm20200214</strain>
        <tissue evidence="1">Leaf</tissue>
    </source>
</reference>
<dbReference type="EMBL" id="JAAMPC010000017">
    <property type="protein sequence ID" value="KAG2247370.1"/>
    <property type="molecule type" value="Genomic_DNA"/>
</dbReference>